<comment type="caution">
    <text evidence="1">The sequence shown here is derived from an EMBL/GenBank/DDBJ whole genome shotgun (WGS) entry which is preliminary data.</text>
</comment>
<dbReference type="Gene3D" id="2.70.98.10">
    <property type="match status" value="1"/>
</dbReference>
<dbReference type="GO" id="GO:0016853">
    <property type="term" value="F:isomerase activity"/>
    <property type="evidence" value="ECO:0007669"/>
    <property type="project" value="InterPro"/>
</dbReference>
<dbReference type="GO" id="GO:0030246">
    <property type="term" value="F:carbohydrate binding"/>
    <property type="evidence" value="ECO:0007669"/>
    <property type="project" value="InterPro"/>
</dbReference>
<dbReference type="SUPFAM" id="SSF74650">
    <property type="entry name" value="Galactose mutarotase-like"/>
    <property type="match status" value="1"/>
</dbReference>
<dbReference type="Pfam" id="PF01263">
    <property type="entry name" value="Aldose_epim"/>
    <property type="match status" value="1"/>
</dbReference>
<evidence type="ECO:0000313" key="2">
    <source>
        <dbReference type="Proteomes" id="UP000707535"/>
    </source>
</evidence>
<dbReference type="EMBL" id="DYXG01000093">
    <property type="protein sequence ID" value="HJE97791.1"/>
    <property type="molecule type" value="Genomic_DNA"/>
</dbReference>
<dbReference type="InterPro" id="IPR037481">
    <property type="entry name" value="LacX"/>
</dbReference>
<sequence length="292" mass="33836">MEQLKNDNFLVEIDRHGASINHIYNLQEHFDYMWNNDVWSKHAPVLFPAIGRSNNDAYLYKDKKYEMPQHGFVSEYDFDVIKKNETELSLQLSDNKKTFALYPFHFTLNINFSLGKDGLKLSFNIKNDDTKSLTFSLGSHPAFNLPINGEGKFEDYRLQFSPEPQELKQFEIVKKPNPYRSGNIKKIAEFNGELPLNYHMFDDGLIIIENDGINKVKVLSSKTKHSIELDLHDFRYLTLWTKEGANASFLCLEPFNGLPDVYGDLRDIMHKEGNTVLQEAKSKSYSYKISLS</sequence>
<dbReference type="InterPro" id="IPR011013">
    <property type="entry name" value="Gal_mutarotase_sf_dom"/>
</dbReference>
<reference evidence="1" key="1">
    <citation type="journal article" date="2021" name="PeerJ">
        <title>Extensive microbial diversity within the chicken gut microbiome revealed by metagenomics and culture.</title>
        <authorList>
            <person name="Gilroy R."/>
            <person name="Ravi A."/>
            <person name="Getino M."/>
            <person name="Pursley I."/>
            <person name="Horton D.L."/>
            <person name="Alikhan N.F."/>
            <person name="Baker D."/>
            <person name="Gharbi K."/>
            <person name="Hall N."/>
            <person name="Watson M."/>
            <person name="Adriaenssens E.M."/>
            <person name="Foster-Nyarko E."/>
            <person name="Jarju S."/>
            <person name="Secka A."/>
            <person name="Antonio M."/>
            <person name="Oren A."/>
            <person name="Chaudhuri R.R."/>
            <person name="La Ragione R."/>
            <person name="Hildebrand F."/>
            <person name="Pallen M.J."/>
        </authorList>
    </citation>
    <scope>NUCLEOTIDE SEQUENCE</scope>
    <source>
        <strain evidence="1">CHK174-6876</strain>
    </source>
</reference>
<reference evidence="1" key="2">
    <citation type="submission" date="2021-09" db="EMBL/GenBank/DDBJ databases">
        <authorList>
            <person name="Gilroy R."/>
        </authorList>
    </citation>
    <scope>NUCLEOTIDE SEQUENCE</scope>
    <source>
        <strain evidence="1">CHK174-6876</strain>
    </source>
</reference>
<accession>A0A921K1J5</accession>
<evidence type="ECO:0000313" key="1">
    <source>
        <dbReference type="EMBL" id="HJE97791.1"/>
    </source>
</evidence>
<name>A0A921K1J5_9LACO</name>
<dbReference type="CDD" id="cd09024">
    <property type="entry name" value="Aldose_epim_lacX"/>
    <property type="match status" value="1"/>
</dbReference>
<gene>
    <name evidence="1" type="ORF">K8V00_09240</name>
</gene>
<dbReference type="AlphaFoldDB" id="A0A921K1J5"/>
<proteinExistence type="predicted"/>
<organism evidence="1 2">
    <name type="scientific">Ligilactobacillus acidipiscis</name>
    <dbReference type="NCBI Taxonomy" id="89059"/>
    <lineage>
        <taxon>Bacteria</taxon>
        <taxon>Bacillati</taxon>
        <taxon>Bacillota</taxon>
        <taxon>Bacilli</taxon>
        <taxon>Lactobacillales</taxon>
        <taxon>Lactobacillaceae</taxon>
        <taxon>Ligilactobacillus</taxon>
    </lineage>
</organism>
<protein>
    <submittedName>
        <fullName evidence="1">Aldose 1-epimerase family protein</fullName>
    </submittedName>
</protein>
<dbReference type="InterPro" id="IPR008183">
    <property type="entry name" value="Aldose_1/G6P_1-epimerase"/>
</dbReference>
<dbReference type="InterPro" id="IPR014718">
    <property type="entry name" value="GH-type_carb-bd"/>
</dbReference>
<dbReference type="Proteomes" id="UP000707535">
    <property type="component" value="Unassembled WGS sequence"/>
</dbReference>
<dbReference type="GO" id="GO:0005975">
    <property type="term" value="P:carbohydrate metabolic process"/>
    <property type="evidence" value="ECO:0007669"/>
    <property type="project" value="InterPro"/>
</dbReference>